<evidence type="ECO:0000256" key="1">
    <source>
        <dbReference type="SAM" id="MobiDB-lite"/>
    </source>
</evidence>
<protein>
    <submittedName>
        <fullName evidence="3">Putative membrane protein</fullName>
    </submittedName>
</protein>
<feature type="transmembrane region" description="Helical" evidence="2">
    <location>
        <begin position="173"/>
        <end position="190"/>
    </location>
</feature>
<feature type="region of interest" description="Disordered" evidence="1">
    <location>
        <begin position="1"/>
        <end position="24"/>
    </location>
</feature>
<keyword evidence="4" id="KW-1185">Reference proteome</keyword>
<accession>K4RGP1</accession>
<feature type="transmembrane region" description="Helical" evidence="2">
    <location>
        <begin position="196"/>
        <end position="214"/>
    </location>
</feature>
<evidence type="ECO:0000256" key="2">
    <source>
        <dbReference type="SAM" id="Phobius"/>
    </source>
</evidence>
<keyword evidence="2" id="KW-0472">Membrane</keyword>
<evidence type="ECO:0000313" key="3">
    <source>
        <dbReference type="EMBL" id="CCK32930.1"/>
    </source>
</evidence>
<dbReference type="OrthoDB" id="4153780at2"/>
<dbReference type="EMBL" id="HE971710">
    <property type="protein sequence ID" value="CCK32930.1"/>
    <property type="molecule type" value="Genomic_DNA"/>
</dbReference>
<dbReference type="AlphaFoldDB" id="K4RGP1"/>
<dbReference type="eggNOG" id="ENOG502ZIME">
    <property type="taxonomic scope" value="Bacteria"/>
</dbReference>
<feature type="transmembrane region" description="Helical" evidence="2">
    <location>
        <begin position="78"/>
        <end position="99"/>
    </location>
</feature>
<gene>
    <name evidence="3" type="ORF">BN159_p52</name>
</gene>
<name>K4RGP1_STRDJ</name>
<keyword evidence="2" id="KW-0812">Transmembrane</keyword>
<evidence type="ECO:0000313" key="4">
    <source>
        <dbReference type="Proteomes" id="UP000008043"/>
    </source>
</evidence>
<reference evidence="3 4" key="1">
    <citation type="journal article" date="2012" name="J. Bacteriol.">
        <title>Genome sequence of the bacterium Streptomyces davawensis JCM 4913 and heterologous production of the unique antibiotic roseoflavin.</title>
        <authorList>
            <person name="Jankowitsch F."/>
            <person name="Schwarz J."/>
            <person name="Ruckert C."/>
            <person name="Gust B."/>
            <person name="Szczepanowski R."/>
            <person name="Blom J."/>
            <person name="Pelzer S."/>
            <person name="Kalinowski J."/>
            <person name="Mack M."/>
        </authorList>
    </citation>
    <scope>NUCLEOTIDE SEQUENCE [LARGE SCALE GENOMIC DNA]</scope>
    <source>
        <strain evidence="4">DSM 101723 / JCM 4913 / KCC S-0913 / 768</strain>
        <plasmid evidence="3 4">pSDA1</plasmid>
    </source>
</reference>
<dbReference type="RefSeq" id="WP_015449469.1">
    <property type="nucleotide sequence ID" value="NC_020545.1"/>
</dbReference>
<sequence length="262" mass="27933">MPNNDRPVNGQENPSFFDLIDQTPPPPVLELDTKPSTRRLARLRAAWKESWQEGGFLYQRWEEVFQARHGSWHEAANWIKAAALFGGLSLLVMMLDAAGDIASATLKGLSAVPATNGGDGSGLWGTVDHPVRLFLADQAAHLSVAPAALYAFWQLTGLIGLVGGFFGNAGARIASVLFGIGSLAMIWSAAPDGGRAAATGLAALMWALASMFALRGLTLRPIVHNHPPQYQFNPALHLHATIPAPTPAGDDLGPDTVHPLQR</sequence>
<feature type="transmembrane region" description="Helical" evidence="2">
    <location>
        <begin position="147"/>
        <end position="166"/>
    </location>
</feature>
<keyword evidence="2" id="KW-1133">Transmembrane helix</keyword>
<proteinExistence type="predicted"/>
<dbReference type="KEGG" id="sdv:BN159_p52"/>
<dbReference type="HOGENOM" id="CLU_1124025_0_0_11"/>
<dbReference type="PATRIC" id="fig|1214101.3.peg.8639"/>
<geneLocation type="plasmid" evidence="3 4">
    <name>pSDA1</name>
</geneLocation>
<keyword evidence="3" id="KW-0614">Plasmid</keyword>
<dbReference type="Proteomes" id="UP000008043">
    <property type="component" value="Plasmid pSDA1"/>
</dbReference>
<organism evidence="4">
    <name type="scientific">Streptomyces davaonensis (strain DSM 101723 / JCM 4913 / KCC S-0913 / 768)</name>
    <dbReference type="NCBI Taxonomy" id="1214101"/>
    <lineage>
        <taxon>Bacteria</taxon>
        <taxon>Bacillati</taxon>
        <taxon>Actinomycetota</taxon>
        <taxon>Actinomycetes</taxon>
        <taxon>Kitasatosporales</taxon>
        <taxon>Streptomycetaceae</taxon>
        <taxon>Streptomyces</taxon>
    </lineage>
</organism>